<protein>
    <recommendedName>
        <fullName evidence="1">F-box domain-containing protein</fullName>
    </recommendedName>
</protein>
<evidence type="ECO:0000259" key="1">
    <source>
        <dbReference type="Pfam" id="PF00646"/>
    </source>
</evidence>
<sequence>MAAATTFTDLNADIIYLLIPDLDIGDILNCRNVSKSWRQYWDRDDIAIFLCRHHFPGLLDIHATSDNAIMHQLFLPRAMTCMRKLLVKPAQKSFISWQELDYLPYRDEGLRRRDHGRLLHWPDRQSQDLAFCDEMIAWQQKHTHAIVVGNLMTQTFQTFHPKSAEVLIGAVTKDLLVLQGSRDREYDRKV</sequence>
<dbReference type="Pfam" id="PF00646">
    <property type="entry name" value="F-box"/>
    <property type="match status" value="1"/>
</dbReference>
<dbReference type="InterPro" id="IPR001810">
    <property type="entry name" value="F-box_dom"/>
</dbReference>
<dbReference type="EMBL" id="KQ030526">
    <property type="protein sequence ID" value="KJZ74397.1"/>
    <property type="molecule type" value="Genomic_DNA"/>
</dbReference>
<feature type="domain" description="F-box" evidence="1">
    <location>
        <begin position="22"/>
        <end position="46"/>
    </location>
</feature>
<accession>A0A0F7ZZK8</accession>
<reference evidence="2 3" key="1">
    <citation type="journal article" date="2014" name="Genome Biol. Evol.">
        <title>Comparative genomics and transcriptomics analyses reveal divergent lifestyle features of nematode endoparasitic fungus Hirsutella minnesotensis.</title>
        <authorList>
            <person name="Lai Y."/>
            <person name="Liu K."/>
            <person name="Zhang X."/>
            <person name="Zhang X."/>
            <person name="Li K."/>
            <person name="Wang N."/>
            <person name="Shu C."/>
            <person name="Wu Y."/>
            <person name="Wang C."/>
            <person name="Bushley K.E."/>
            <person name="Xiang M."/>
            <person name="Liu X."/>
        </authorList>
    </citation>
    <scope>NUCLEOTIDE SEQUENCE [LARGE SCALE GENOMIC DNA]</scope>
    <source>
        <strain evidence="2 3">3608</strain>
    </source>
</reference>
<dbReference type="Proteomes" id="UP000054481">
    <property type="component" value="Unassembled WGS sequence"/>
</dbReference>
<evidence type="ECO:0000313" key="3">
    <source>
        <dbReference type="Proteomes" id="UP000054481"/>
    </source>
</evidence>
<dbReference type="InterPro" id="IPR036047">
    <property type="entry name" value="F-box-like_dom_sf"/>
</dbReference>
<organism evidence="2 3">
    <name type="scientific">Hirsutella minnesotensis 3608</name>
    <dbReference type="NCBI Taxonomy" id="1043627"/>
    <lineage>
        <taxon>Eukaryota</taxon>
        <taxon>Fungi</taxon>
        <taxon>Dikarya</taxon>
        <taxon>Ascomycota</taxon>
        <taxon>Pezizomycotina</taxon>
        <taxon>Sordariomycetes</taxon>
        <taxon>Hypocreomycetidae</taxon>
        <taxon>Hypocreales</taxon>
        <taxon>Ophiocordycipitaceae</taxon>
        <taxon>Hirsutella</taxon>
    </lineage>
</organism>
<dbReference type="SUPFAM" id="SSF81383">
    <property type="entry name" value="F-box domain"/>
    <property type="match status" value="1"/>
</dbReference>
<proteinExistence type="predicted"/>
<keyword evidence="3" id="KW-1185">Reference proteome</keyword>
<gene>
    <name evidence="2" type="ORF">HIM_06207</name>
</gene>
<name>A0A0F7ZZK8_9HYPO</name>
<dbReference type="AlphaFoldDB" id="A0A0F7ZZK8"/>
<evidence type="ECO:0000313" key="2">
    <source>
        <dbReference type="EMBL" id="KJZ74397.1"/>
    </source>
</evidence>